<proteinExistence type="predicted"/>
<evidence type="ECO:0000256" key="2">
    <source>
        <dbReference type="ARBA" id="ARBA00023239"/>
    </source>
</evidence>
<dbReference type="SUPFAM" id="SSF51621">
    <property type="entry name" value="Phosphoenolpyruvate/pyruvate domain"/>
    <property type="match status" value="1"/>
</dbReference>
<dbReference type="Proteomes" id="UP000815677">
    <property type="component" value="Unassembled WGS sequence"/>
</dbReference>
<dbReference type="InterPro" id="IPR005000">
    <property type="entry name" value="Aldolase/citrate-lyase_domain"/>
</dbReference>
<dbReference type="InterPro" id="IPR015813">
    <property type="entry name" value="Pyrv/PenolPyrv_kinase-like_dom"/>
</dbReference>
<keyword evidence="1" id="KW-0479">Metal-binding</keyword>
<dbReference type="InterPro" id="IPR040442">
    <property type="entry name" value="Pyrv_kinase-like_dom_sf"/>
</dbReference>
<dbReference type="PANTHER" id="PTHR30502:SF8">
    <property type="entry name" value="SYNTHASE, PUTATIVE-RELATED"/>
    <property type="match status" value="1"/>
</dbReference>
<dbReference type="Pfam" id="PF03328">
    <property type="entry name" value="HpcH_HpaI"/>
    <property type="match status" value="1"/>
</dbReference>
<evidence type="ECO:0000259" key="3">
    <source>
        <dbReference type="Pfam" id="PF03328"/>
    </source>
</evidence>
<accession>A0ABQ0KXN1</accession>
<evidence type="ECO:0000313" key="5">
    <source>
        <dbReference type="Proteomes" id="UP000815677"/>
    </source>
</evidence>
<dbReference type="InterPro" id="IPR050251">
    <property type="entry name" value="HpcH-HpaI_aldolase"/>
</dbReference>
<dbReference type="Gene3D" id="3.20.20.60">
    <property type="entry name" value="Phosphoenolpyruvate-binding domains"/>
    <property type="match status" value="1"/>
</dbReference>
<reference evidence="4" key="1">
    <citation type="submission" date="2014-09" db="EMBL/GenBank/DDBJ databases">
        <title>Genome sequence of the luminous mushroom Mycena chlorophos for searching fungal bioluminescence genes.</title>
        <authorList>
            <person name="Tanaka Y."/>
            <person name="Kasuga D."/>
            <person name="Oba Y."/>
            <person name="Hase S."/>
            <person name="Sato K."/>
            <person name="Oba Y."/>
            <person name="Sakakibara Y."/>
        </authorList>
    </citation>
    <scope>NUCLEOTIDE SEQUENCE</scope>
</reference>
<feature type="domain" description="HpcH/HpaI aldolase/citrate lyase" evidence="3">
    <location>
        <begin position="57"/>
        <end position="212"/>
    </location>
</feature>
<protein>
    <submittedName>
        <fullName evidence="4">2,4-dihydroxyhept-2-ene-1,7-dioic acid aldolase</fullName>
    </submittedName>
</protein>
<sequence length="326" mass="35342">MKGHANTNASPPPRRFTVDANIQESYRALTLQQPSNAQKLFRSGRVVIGASLSTPSRHVAKIVAVTGADWCWIDAEHVAWETTLLVECIQIIIHESGGKMIPVVRVPSKTSFDYMAWCLDAGAGGIIVPHIETVEEMHEVINACRFPPIGHRSYPPFTFIDGVTDRAPEGKTVFSVANEHVAIIPQVESRFGIANLEEIAGLKEITALMIGGKYSVVPHQIEMSDTPPSAAGDLRLDMNLPLVNAMDGNEPEFVAAMNKASAVAKKNCLPLVGLAQSPELARTRIDQGFRVLAVTSSFHTLAFGMMHALGSMKAAAEEHMAKRDQA</sequence>
<dbReference type="EMBL" id="DF838854">
    <property type="protein sequence ID" value="GAT43350.1"/>
    <property type="molecule type" value="Genomic_DNA"/>
</dbReference>
<keyword evidence="2" id="KW-0456">Lyase</keyword>
<evidence type="ECO:0000256" key="1">
    <source>
        <dbReference type="ARBA" id="ARBA00022723"/>
    </source>
</evidence>
<evidence type="ECO:0000313" key="4">
    <source>
        <dbReference type="EMBL" id="GAT43350.1"/>
    </source>
</evidence>
<name>A0ABQ0KXN1_MYCCL</name>
<organism evidence="4 5">
    <name type="scientific">Mycena chlorophos</name>
    <name type="common">Agaric fungus</name>
    <name type="synonym">Agaricus chlorophos</name>
    <dbReference type="NCBI Taxonomy" id="658473"/>
    <lineage>
        <taxon>Eukaryota</taxon>
        <taxon>Fungi</taxon>
        <taxon>Dikarya</taxon>
        <taxon>Basidiomycota</taxon>
        <taxon>Agaricomycotina</taxon>
        <taxon>Agaricomycetes</taxon>
        <taxon>Agaricomycetidae</taxon>
        <taxon>Agaricales</taxon>
        <taxon>Marasmiineae</taxon>
        <taxon>Mycenaceae</taxon>
        <taxon>Mycena</taxon>
    </lineage>
</organism>
<gene>
    <name evidence="4" type="ORF">MCHLO_01035</name>
</gene>
<keyword evidence="5" id="KW-1185">Reference proteome</keyword>
<dbReference type="PANTHER" id="PTHR30502">
    <property type="entry name" value="2-KETO-3-DEOXY-L-RHAMNONATE ALDOLASE"/>
    <property type="match status" value="1"/>
</dbReference>